<proteinExistence type="predicted"/>
<evidence type="ECO:0000313" key="2">
    <source>
        <dbReference type="Proteomes" id="UP001058860"/>
    </source>
</evidence>
<accession>A0ABY5PKE5</accession>
<keyword evidence="2" id="KW-1185">Reference proteome</keyword>
<organism evidence="1 2">
    <name type="scientific">Svornostia abyssi</name>
    <dbReference type="NCBI Taxonomy" id="2898438"/>
    <lineage>
        <taxon>Bacteria</taxon>
        <taxon>Bacillati</taxon>
        <taxon>Actinomycetota</taxon>
        <taxon>Thermoleophilia</taxon>
        <taxon>Solirubrobacterales</taxon>
        <taxon>Baekduiaceae</taxon>
        <taxon>Svornostia</taxon>
    </lineage>
</organism>
<dbReference type="EMBL" id="CP088295">
    <property type="protein sequence ID" value="UUY05037.1"/>
    <property type="molecule type" value="Genomic_DNA"/>
</dbReference>
<sequence length="269" mass="29535">MTTLTVVLTHVDAATAGEQLRLLGGIAPGERFAVCHGGKRADFDALDLDAKAFVDDPTLRGAPRSFQSYHLTFAAVWDHWVRDDPSIDAVYVIEYDHLVLRGDYAQRLGAIAAQTGAGLLGKEASLRTGTNWEHYGRFRRDPALLAHLRRVSVREDPTLIYGTLGDGMWLSRAALADYVTVENHPPCYGELYVPTLVHHLGHRIVNLAEHSNLYDHVRWDPAYAPAEVRALHAAGATFAHPVKDLDVWREVAAHASPGTSVTSGDGYQV</sequence>
<reference evidence="2" key="1">
    <citation type="submission" date="2021-11" db="EMBL/GenBank/DDBJ databases">
        <title>Cultivation dependent microbiological survey of springs from the worlds oldest radium mine currently devoted to the extraction of radon-saturated water.</title>
        <authorList>
            <person name="Kapinusova G."/>
            <person name="Smrhova T."/>
            <person name="Strejcek M."/>
            <person name="Suman J."/>
            <person name="Jani K."/>
            <person name="Pajer P."/>
            <person name="Uhlik O."/>
        </authorList>
    </citation>
    <scope>NUCLEOTIDE SEQUENCE [LARGE SCALE GENOMIC DNA]</scope>
    <source>
        <strain evidence="2">J379</strain>
    </source>
</reference>
<gene>
    <name evidence="1" type="ORF">LRS13_05775</name>
</gene>
<evidence type="ECO:0000313" key="1">
    <source>
        <dbReference type="EMBL" id="UUY05037.1"/>
    </source>
</evidence>
<name>A0ABY5PKE5_9ACTN</name>
<dbReference type="RefSeq" id="WP_353865506.1">
    <property type="nucleotide sequence ID" value="NZ_CP088295.1"/>
</dbReference>
<protein>
    <submittedName>
        <fullName evidence="1">Uncharacterized protein</fullName>
    </submittedName>
</protein>
<dbReference type="Proteomes" id="UP001058860">
    <property type="component" value="Chromosome"/>
</dbReference>